<evidence type="ECO:0000256" key="1">
    <source>
        <dbReference type="SAM" id="MobiDB-lite"/>
    </source>
</evidence>
<proteinExistence type="predicted"/>
<sequence>TITDGESTTETGADGLTVTADDPNDNSEAHYGKDGLTVKG</sequence>
<organism evidence="2 3">
    <name type="scientific">Actinobacillus minor NM305</name>
    <dbReference type="NCBI Taxonomy" id="637911"/>
    <lineage>
        <taxon>Bacteria</taxon>
        <taxon>Pseudomonadati</taxon>
        <taxon>Pseudomonadota</taxon>
        <taxon>Gammaproteobacteria</taxon>
        <taxon>Pasteurellales</taxon>
        <taxon>Pasteurellaceae</taxon>
        <taxon>Actinobacillus</taxon>
    </lineage>
</organism>
<dbReference type="AlphaFoldDB" id="C5RZW1"/>
<feature type="non-terminal residue" evidence="2">
    <location>
        <position position="40"/>
    </location>
</feature>
<evidence type="ECO:0000313" key="3">
    <source>
        <dbReference type="Proteomes" id="UP000005532"/>
    </source>
</evidence>
<feature type="region of interest" description="Disordered" evidence="1">
    <location>
        <begin position="1"/>
        <end position="40"/>
    </location>
</feature>
<accession>C5RZW1</accession>
<comment type="caution">
    <text evidence="2">The sequence shown here is derived from an EMBL/GenBank/DDBJ whole genome shotgun (WGS) entry which is preliminary data.</text>
</comment>
<reference evidence="2 3" key="1">
    <citation type="journal article" date="2010" name="Vet. Microbiol.">
        <title>Production of haemolysins by strains of the Actinobacillus minor/porcitonsillarum complex.</title>
        <authorList>
            <person name="Arya G."/>
            <person name="Niven D.F."/>
        </authorList>
    </citation>
    <scope>NUCLEOTIDE SEQUENCE [LARGE SCALE GENOMIC DNA]</scope>
    <source>
        <strain evidence="2 3">NM305</strain>
    </source>
</reference>
<feature type="non-terminal residue" evidence="2">
    <location>
        <position position="1"/>
    </location>
</feature>
<dbReference type="EMBL" id="ACQL01000059">
    <property type="protein sequence ID" value="EER47805.1"/>
    <property type="molecule type" value="Genomic_DNA"/>
</dbReference>
<gene>
    <name evidence="2" type="ORF">AM305_06031</name>
</gene>
<dbReference type="Proteomes" id="UP000005532">
    <property type="component" value="Unassembled WGS sequence"/>
</dbReference>
<feature type="compositionally biased region" description="Polar residues" evidence="1">
    <location>
        <begin position="1"/>
        <end position="11"/>
    </location>
</feature>
<evidence type="ECO:0000313" key="2">
    <source>
        <dbReference type="EMBL" id="EER47805.1"/>
    </source>
</evidence>
<protein>
    <submittedName>
        <fullName evidence="2">Uncharacterized protein</fullName>
    </submittedName>
</protein>
<name>C5RZW1_9PAST</name>